<protein>
    <submittedName>
        <fullName evidence="2">Uncharacterized protein</fullName>
    </submittedName>
</protein>
<name>A0A5B7YHG0_9ALTE</name>
<evidence type="ECO:0000256" key="1">
    <source>
        <dbReference type="SAM" id="Phobius"/>
    </source>
</evidence>
<evidence type="ECO:0000313" key="3">
    <source>
        <dbReference type="Proteomes" id="UP000304912"/>
    </source>
</evidence>
<dbReference type="Proteomes" id="UP000304912">
    <property type="component" value="Chromosome"/>
</dbReference>
<keyword evidence="3" id="KW-1185">Reference proteome</keyword>
<keyword evidence="1" id="KW-0472">Membrane</keyword>
<gene>
    <name evidence="2" type="ORF">FBQ74_14885</name>
</gene>
<reference evidence="2 3" key="1">
    <citation type="submission" date="2019-04" db="EMBL/GenBank/DDBJ databases">
        <title>Salinimonas iocasae sp. nov., a halophilic bacterium isolated from the outer tube casing of tubeworms in Okinawa Trough.</title>
        <authorList>
            <person name="Zhang H."/>
            <person name="Wang H."/>
            <person name="Li C."/>
        </authorList>
    </citation>
    <scope>NUCLEOTIDE SEQUENCE [LARGE SCALE GENOMIC DNA]</scope>
    <source>
        <strain evidence="2 3">KX18D6</strain>
    </source>
</reference>
<accession>A0A5B7YHG0</accession>
<organism evidence="2 3">
    <name type="scientific">Salinimonas iocasae</name>
    <dbReference type="NCBI Taxonomy" id="2572577"/>
    <lineage>
        <taxon>Bacteria</taxon>
        <taxon>Pseudomonadati</taxon>
        <taxon>Pseudomonadota</taxon>
        <taxon>Gammaproteobacteria</taxon>
        <taxon>Alteromonadales</taxon>
        <taxon>Alteromonadaceae</taxon>
        <taxon>Alteromonas/Salinimonas group</taxon>
        <taxon>Salinimonas</taxon>
    </lineage>
</organism>
<feature type="transmembrane region" description="Helical" evidence="1">
    <location>
        <begin position="68"/>
        <end position="92"/>
    </location>
</feature>
<dbReference type="EMBL" id="CP039852">
    <property type="protein sequence ID" value="QCZ94673.1"/>
    <property type="molecule type" value="Genomic_DNA"/>
</dbReference>
<dbReference type="AlphaFoldDB" id="A0A5B7YHG0"/>
<dbReference type="RefSeq" id="WP_139757409.1">
    <property type="nucleotide sequence ID" value="NZ_CP039852.1"/>
</dbReference>
<proteinExistence type="predicted"/>
<dbReference type="KEGG" id="salk:FBQ74_14885"/>
<keyword evidence="1" id="KW-0812">Transmembrane</keyword>
<feature type="transmembrane region" description="Helical" evidence="1">
    <location>
        <begin position="39"/>
        <end position="56"/>
    </location>
</feature>
<sequence length="126" mass="14305">MNEYFRLFLALLLHISCFATGFSIFNMTGLNPKNPEPSMWSQLLFIVIGLGVIVYISTKSEEPFKRTLVKLLLQSLEWLFLLLSLTLVGKLFSDKTLSFNWFLAAVAVATTMATHKLKNSKWLNAT</sequence>
<evidence type="ECO:0000313" key="2">
    <source>
        <dbReference type="EMBL" id="QCZ94673.1"/>
    </source>
</evidence>
<keyword evidence="1" id="KW-1133">Transmembrane helix</keyword>
<dbReference type="OrthoDB" id="9928723at2"/>